<gene>
    <name evidence="5" type="ORF">VE01_07399</name>
</gene>
<feature type="domain" description="GPI inositol-deacylase winged helix" evidence="3">
    <location>
        <begin position="452"/>
        <end position="530"/>
    </location>
</feature>
<evidence type="ECO:0000313" key="5">
    <source>
        <dbReference type="EMBL" id="OBT95097.1"/>
    </source>
</evidence>
<dbReference type="PROSITE" id="PS50297">
    <property type="entry name" value="ANK_REP_REGION"/>
    <property type="match status" value="3"/>
</dbReference>
<keyword evidence="2" id="KW-0040">ANK repeat</keyword>
<dbReference type="Proteomes" id="UP000091956">
    <property type="component" value="Unassembled WGS sequence"/>
</dbReference>
<dbReference type="GeneID" id="28840785"/>
<feature type="domain" description="Nephrocystin 3-like N-terminal" evidence="4">
    <location>
        <begin position="178"/>
        <end position="343"/>
    </location>
</feature>
<dbReference type="PANTHER" id="PTHR10039">
    <property type="entry name" value="AMELOGENIN"/>
    <property type="match status" value="1"/>
</dbReference>
<dbReference type="Gene3D" id="3.40.50.300">
    <property type="entry name" value="P-loop containing nucleotide triphosphate hydrolases"/>
    <property type="match status" value="1"/>
</dbReference>
<dbReference type="AlphaFoldDB" id="A0A1B8GGY4"/>
<evidence type="ECO:0000259" key="4">
    <source>
        <dbReference type="Pfam" id="PF24883"/>
    </source>
</evidence>
<organism evidence="5 6">
    <name type="scientific">Pseudogymnoascus verrucosus</name>
    <dbReference type="NCBI Taxonomy" id="342668"/>
    <lineage>
        <taxon>Eukaryota</taxon>
        <taxon>Fungi</taxon>
        <taxon>Dikarya</taxon>
        <taxon>Ascomycota</taxon>
        <taxon>Pezizomycotina</taxon>
        <taxon>Leotiomycetes</taxon>
        <taxon>Thelebolales</taxon>
        <taxon>Thelebolaceae</taxon>
        <taxon>Pseudogymnoascus</taxon>
    </lineage>
</organism>
<keyword evidence="1" id="KW-0677">Repeat</keyword>
<feature type="repeat" description="ANK" evidence="2">
    <location>
        <begin position="699"/>
        <end position="732"/>
    </location>
</feature>
<dbReference type="Pfam" id="PF12796">
    <property type="entry name" value="Ank_2"/>
    <property type="match status" value="1"/>
</dbReference>
<dbReference type="InterPro" id="IPR027417">
    <property type="entry name" value="P-loop_NTPase"/>
</dbReference>
<reference evidence="6" key="2">
    <citation type="journal article" date="2018" name="Nat. Commun.">
        <title>Extreme sensitivity to ultraviolet light in the fungal pathogen causing white-nose syndrome of bats.</title>
        <authorList>
            <person name="Palmer J.M."/>
            <person name="Drees K.P."/>
            <person name="Foster J.T."/>
            <person name="Lindner D.L."/>
        </authorList>
    </citation>
    <scope>NUCLEOTIDE SEQUENCE [LARGE SCALE GENOMIC DNA]</scope>
    <source>
        <strain evidence="6">UAMH 10579</strain>
    </source>
</reference>
<keyword evidence="6" id="KW-1185">Reference proteome</keyword>
<dbReference type="SUPFAM" id="SSF52540">
    <property type="entry name" value="P-loop containing nucleoside triphosphate hydrolases"/>
    <property type="match status" value="1"/>
</dbReference>
<dbReference type="STRING" id="342668.A0A1B8GGY4"/>
<evidence type="ECO:0000259" key="3">
    <source>
        <dbReference type="Pfam" id="PF22939"/>
    </source>
</evidence>
<sequence length="825" mass="92132">MSFGFSVGDFITAIELANKIRKEFATAPSQLKGISNEVRSLSIVLQDVEVVLPEQKLSSQQKIELHNIAKGSRNVLSDLEKLLDKYGELNSDPARVGKRMKRVWKRFNWEPEDIKELRSRISSNITLLNAFNGRLTRDNLVNLLQHQQDQECRVIIDWLSSVNYATQQSDFISRRQEGSGQWLLNSNEFQVWVNKREQTLFCPGIPGAGKTIISSVVIEHLSSRFQNDATIGIAYLYFNFRQQQDQRLEDLVASLLKQLVQEQPSVPDSLKSLYELHKNKRTRPSFDEVLKVLQSTIASYSTTFIIIDGLDECQLSSGSRRKFISEIFNLQANTGLSLFATSRFIPSIIEEFNGSASLEIRASNEDVQRYLDGHMPYLPSFVMRRPDLQEEIKNKIIKAVDGMFLLAQLHLTSLIGKKSPKAIRTALERLSTGSEAYDHAYKEAMERIEGQITDSRELAKQVLSWITCAKRNLTTIELRHALAVEIGKLELDEENLPDIEDMISVCAGLVTVDKESATVRLVHYTTQEYFERTQIFWFPYAQTDIMVACVTYLSFDVFATGSCSTDEQFKARLQKNVLYDYAAQNWGHHARVASTKKYLVLQLLKRDTRVAASSQAMTALRGNSWYREGVPAHSTGVHVAAYFGLGEAMMGLLRNGCHLDLKDTYGQTPLLLAAANGHGEVVELLAAMDGIDLNSKDNEGKTPLLRAAANGHERVVKLLLLIGGVNPNSKDDDGETPLLAAAAKGHEAVVKLLVAMNGIDLNSKDNDGMTPLSWAVAYKHGAVVKLLVTTDGVDPDYKVDSYAVIWRSSVKIPAPSLTSASSSSF</sequence>
<feature type="repeat" description="ANK" evidence="2">
    <location>
        <begin position="665"/>
        <end position="698"/>
    </location>
</feature>
<dbReference type="SMART" id="SM00248">
    <property type="entry name" value="ANK"/>
    <property type="match status" value="5"/>
</dbReference>
<dbReference type="SUPFAM" id="SSF48403">
    <property type="entry name" value="Ankyrin repeat"/>
    <property type="match status" value="1"/>
</dbReference>
<dbReference type="PROSITE" id="PS50088">
    <property type="entry name" value="ANK_REPEAT"/>
    <property type="match status" value="3"/>
</dbReference>
<name>A0A1B8GGY4_9PEZI</name>
<dbReference type="InterPro" id="IPR054471">
    <property type="entry name" value="GPIID_WHD"/>
</dbReference>
<dbReference type="InterPro" id="IPR002110">
    <property type="entry name" value="Ankyrin_rpt"/>
</dbReference>
<dbReference type="Pfam" id="PF13637">
    <property type="entry name" value="Ank_4"/>
    <property type="match status" value="1"/>
</dbReference>
<dbReference type="Gene3D" id="1.25.40.20">
    <property type="entry name" value="Ankyrin repeat-containing domain"/>
    <property type="match status" value="2"/>
</dbReference>
<protein>
    <submittedName>
        <fullName evidence="5">Uncharacterized protein</fullName>
    </submittedName>
</protein>
<dbReference type="Pfam" id="PF22939">
    <property type="entry name" value="WHD_GPIID"/>
    <property type="match status" value="1"/>
</dbReference>
<dbReference type="EMBL" id="KV460238">
    <property type="protein sequence ID" value="OBT95097.1"/>
    <property type="molecule type" value="Genomic_DNA"/>
</dbReference>
<dbReference type="OrthoDB" id="1577640at2759"/>
<reference evidence="5 6" key="1">
    <citation type="submission" date="2016-03" db="EMBL/GenBank/DDBJ databases">
        <title>Comparative genomics of Pseudogymnoascus destructans, the fungus causing white-nose syndrome of bats.</title>
        <authorList>
            <person name="Palmer J.M."/>
            <person name="Drees K.P."/>
            <person name="Foster J.T."/>
            <person name="Lindner D.L."/>
        </authorList>
    </citation>
    <scope>NUCLEOTIDE SEQUENCE [LARGE SCALE GENOMIC DNA]</scope>
    <source>
        <strain evidence="5 6">UAMH 10579</strain>
    </source>
</reference>
<evidence type="ECO:0000313" key="6">
    <source>
        <dbReference type="Proteomes" id="UP000091956"/>
    </source>
</evidence>
<evidence type="ECO:0000256" key="1">
    <source>
        <dbReference type="ARBA" id="ARBA00022737"/>
    </source>
</evidence>
<feature type="repeat" description="ANK" evidence="2">
    <location>
        <begin position="733"/>
        <end position="766"/>
    </location>
</feature>
<dbReference type="RefSeq" id="XP_018128830.1">
    <property type="nucleotide sequence ID" value="XM_018276834.2"/>
</dbReference>
<dbReference type="InterPro" id="IPR056884">
    <property type="entry name" value="NPHP3-like_N"/>
</dbReference>
<dbReference type="PANTHER" id="PTHR10039:SF15">
    <property type="entry name" value="NACHT DOMAIN-CONTAINING PROTEIN"/>
    <property type="match status" value="1"/>
</dbReference>
<dbReference type="Pfam" id="PF24883">
    <property type="entry name" value="NPHP3_N"/>
    <property type="match status" value="1"/>
</dbReference>
<dbReference type="InterPro" id="IPR036770">
    <property type="entry name" value="Ankyrin_rpt-contain_sf"/>
</dbReference>
<evidence type="ECO:0000256" key="2">
    <source>
        <dbReference type="PROSITE-ProRule" id="PRU00023"/>
    </source>
</evidence>
<accession>A0A1B8GGY4</accession>
<proteinExistence type="predicted"/>